<feature type="compositionally biased region" description="Basic and acidic residues" evidence="2">
    <location>
        <begin position="48"/>
        <end position="58"/>
    </location>
</feature>
<gene>
    <name evidence="3" type="ORF">HICCMSTLAB_LOCUS11728</name>
</gene>
<comment type="caution">
    <text evidence="3">The sequence shown here is derived from an EMBL/GenBank/DDBJ whole genome shotgun (WGS) entry which is preliminary data.</text>
</comment>
<proteinExistence type="predicted"/>
<dbReference type="Proteomes" id="UP000786811">
    <property type="component" value="Unassembled WGS sequence"/>
</dbReference>
<sequence>MANWTMWGRSLRSSRPHRSRHEQEVIAELDPSKELQEHIQAKSRGRPSKAEAWSKDRTPSTNSILNYLSPASSKRGSEKDSFTHSPTGHPKKKISRQVLSPTNQGSHPDSSNLNSLTTMESVILKKLDEMSKSSSSQLKLLEKVLTTKIEDSLKETTKEFQILIESLRQENSELKETVGSLEARIKILESSSANCITSPKGTSRSLHDKIASASANAVENKLKPPVYINHDLTPQESLISKKLRDESRRLKLLNKKVKTSNLKITVDGIDYTYDIHLEAIVPLKHSSSQQYTNNASYSKKSA</sequence>
<evidence type="ECO:0000313" key="3">
    <source>
        <dbReference type="EMBL" id="CAG5103875.1"/>
    </source>
</evidence>
<keyword evidence="1" id="KW-0175">Coiled coil</keyword>
<feature type="coiled-coil region" evidence="1">
    <location>
        <begin position="157"/>
        <end position="191"/>
    </location>
</feature>
<dbReference type="OrthoDB" id="7708074at2759"/>
<protein>
    <submittedName>
        <fullName evidence="3">Uncharacterized protein</fullName>
    </submittedName>
</protein>
<accession>A0A8J2HRA0</accession>
<reference evidence="3" key="1">
    <citation type="submission" date="2021-04" db="EMBL/GenBank/DDBJ databases">
        <authorList>
            <person name="Chebbi M.A.C M."/>
        </authorList>
    </citation>
    <scope>NUCLEOTIDE SEQUENCE</scope>
</reference>
<feature type="compositionally biased region" description="Basic and acidic residues" evidence="2">
    <location>
        <begin position="30"/>
        <end position="40"/>
    </location>
</feature>
<organism evidence="3 4">
    <name type="scientific">Cotesia congregata</name>
    <name type="common">Parasitoid wasp</name>
    <name type="synonym">Apanteles congregatus</name>
    <dbReference type="NCBI Taxonomy" id="51543"/>
    <lineage>
        <taxon>Eukaryota</taxon>
        <taxon>Metazoa</taxon>
        <taxon>Ecdysozoa</taxon>
        <taxon>Arthropoda</taxon>
        <taxon>Hexapoda</taxon>
        <taxon>Insecta</taxon>
        <taxon>Pterygota</taxon>
        <taxon>Neoptera</taxon>
        <taxon>Endopterygota</taxon>
        <taxon>Hymenoptera</taxon>
        <taxon>Apocrita</taxon>
        <taxon>Ichneumonoidea</taxon>
        <taxon>Braconidae</taxon>
        <taxon>Microgastrinae</taxon>
        <taxon>Cotesia</taxon>
    </lineage>
</organism>
<name>A0A8J2HRA0_COTCN</name>
<feature type="region of interest" description="Disordered" evidence="2">
    <location>
        <begin position="1"/>
        <end position="115"/>
    </location>
</feature>
<dbReference type="AlphaFoldDB" id="A0A8J2HRA0"/>
<evidence type="ECO:0000256" key="2">
    <source>
        <dbReference type="SAM" id="MobiDB-lite"/>
    </source>
</evidence>
<dbReference type="EMBL" id="CAJNRD030001123">
    <property type="protein sequence ID" value="CAG5103875.1"/>
    <property type="molecule type" value="Genomic_DNA"/>
</dbReference>
<feature type="compositionally biased region" description="Polar residues" evidence="2">
    <location>
        <begin position="97"/>
        <end position="115"/>
    </location>
</feature>
<evidence type="ECO:0000256" key="1">
    <source>
        <dbReference type="SAM" id="Coils"/>
    </source>
</evidence>
<feature type="compositionally biased region" description="Polar residues" evidence="2">
    <location>
        <begin position="59"/>
        <end position="74"/>
    </location>
</feature>
<keyword evidence="4" id="KW-1185">Reference proteome</keyword>
<evidence type="ECO:0000313" key="4">
    <source>
        <dbReference type="Proteomes" id="UP000786811"/>
    </source>
</evidence>